<comment type="catalytic activity">
    <reaction evidence="12">
        <text>O-phospho-L-seryl-[protein] + H2O = L-seryl-[protein] + phosphate</text>
        <dbReference type="Rhea" id="RHEA:20629"/>
        <dbReference type="Rhea" id="RHEA-COMP:9863"/>
        <dbReference type="Rhea" id="RHEA-COMP:11604"/>
        <dbReference type="ChEBI" id="CHEBI:15377"/>
        <dbReference type="ChEBI" id="CHEBI:29999"/>
        <dbReference type="ChEBI" id="CHEBI:43474"/>
        <dbReference type="ChEBI" id="CHEBI:83421"/>
        <dbReference type="EC" id="3.1.3.16"/>
    </reaction>
</comment>
<dbReference type="FunFam" id="3.30.450.20:FF:000120">
    <property type="entry name" value="PAS domain S-box protein"/>
    <property type="match status" value="1"/>
</dbReference>
<evidence type="ECO:0000313" key="18">
    <source>
        <dbReference type="Proteomes" id="UP000095329"/>
    </source>
</evidence>
<dbReference type="eggNOG" id="COG2203">
    <property type="taxonomic scope" value="Bacteria"/>
</dbReference>
<evidence type="ECO:0000256" key="8">
    <source>
        <dbReference type="ARBA" id="ARBA00022840"/>
    </source>
</evidence>
<dbReference type="Pfam" id="PF01590">
    <property type="entry name" value="GAF"/>
    <property type="match status" value="1"/>
</dbReference>
<dbReference type="Gene3D" id="3.60.40.10">
    <property type="entry name" value="PPM-type phosphatase domain"/>
    <property type="match status" value="1"/>
</dbReference>
<proteinExistence type="predicted"/>
<evidence type="ECO:0000259" key="16">
    <source>
        <dbReference type="PROSITE" id="PS50112"/>
    </source>
</evidence>
<feature type="domain" description="PAS" evidence="16">
    <location>
        <begin position="115"/>
        <end position="185"/>
    </location>
</feature>
<dbReference type="InterPro" id="IPR035965">
    <property type="entry name" value="PAS-like_dom_sf"/>
</dbReference>
<dbReference type="CDD" id="cd00130">
    <property type="entry name" value="PAS"/>
    <property type="match status" value="2"/>
</dbReference>
<keyword evidence="18" id="KW-1185">Reference proteome</keyword>
<dbReference type="PANTHER" id="PTHR43156">
    <property type="entry name" value="STAGE II SPORULATION PROTEIN E-RELATED"/>
    <property type="match status" value="1"/>
</dbReference>
<dbReference type="GO" id="GO:0046872">
    <property type="term" value="F:metal ion binding"/>
    <property type="evidence" value="ECO:0007669"/>
    <property type="project" value="UniProtKB-KW"/>
</dbReference>
<evidence type="ECO:0000256" key="9">
    <source>
        <dbReference type="ARBA" id="ARBA00022842"/>
    </source>
</evidence>
<dbReference type="Gene3D" id="3.30.450.20">
    <property type="entry name" value="PAS domain"/>
    <property type="match status" value="2"/>
</dbReference>
<evidence type="ECO:0000256" key="12">
    <source>
        <dbReference type="ARBA" id="ARBA00047761"/>
    </source>
</evidence>
<gene>
    <name evidence="17" type="ORF">J116_002355</name>
</gene>
<dbReference type="InterPro" id="IPR036457">
    <property type="entry name" value="PPM-type-like_dom_sf"/>
</dbReference>
<dbReference type="SMART" id="SM00331">
    <property type="entry name" value="PP2C_SIG"/>
    <property type="match status" value="1"/>
</dbReference>
<evidence type="ECO:0000256" key="10">
    <source>
        <dbReference type="ARBA" id="ARBA00022912"/>
    </source>
</evidence>
<evidence type="ECO:0000256" key="5">
    <source>
        <dbReference type="ARBA" id="ARBA00022741"/>
    </source>
</evidence>
<keyword evidence="8" id="KW-0067">ATP-binding</keyword>
<evidence type="ECO:0000313" key="17">
    <source>
        <dbReference type="EMBL" id="OEJ97797.1"/>
    </source>
</evidence>
<dbReference type="Proteomes" id="UP000095329">
    <property type="component" value="Unassembled WGS sequence"/>
</dbReference>
<keyword evidence="11" id="KW-0464">Manganese</keyword>
<keyword evidence="4" id="KW-0479">Metal-binding</keyword>
<dbReference type="InterPro" id="IPR029016">
    <property type="entry name" value="GAF-like_dom_sf"/>
</dbReference>
<protein>
    <recommendedName>
        <fullName evidence="1">protein-serine/threonine phosphatase</fullName>
        <ecNumber evidence="1">3.1.3.16</ecNumber>
    </recommendedName>
    <alternativeName>
        <fullName evidence="15">Protein-serine/threonine phosphatase</fullName>
    </alternativeName>
    <alternativeName>
        <fullName evidence="14">Serine/threonine-protein kinase</fullName>
    </alternativeName>
</protein>
<dbReference type="InterPro" id="IPR003018">
    <property type="entry name" value="GAF"/>
</dbReference>
<keyword evidence="7" id="KW-0378">Hydrolase</keyword>
<dbReference type="InterPro" id="IPR013656">
    <property type="entry name" value="PAS_4"/>
</dbReference>
<dbReference type="FunFam" id="3.60.40.10:FF:000005">
    <property type="entry name" value="Serine/threonine protein phosphatase"/>
    <property type="match status" value="1"/>
</dbReference>
<evidence type="ECO:0000256" key="7">
    <source>
        <dbReference type="ARBA" id="ARBA00022801"/>
    </source>
</evidence>
<dbReference type="SUPFAM" id="SSF81606">
    <property type="entry name" value="PP2C-like"/>
    <property type="match status" value="1"/>
</dbReference>
<evidence type="ECO:0000256" key="4">
    <source>
        <dbReference type="ARBA" id="ARBA00022723"/>
    </source>
</evidence>
<dbReference type="Pfam" id="PF08448">
    <property type="entry name" value="PAS_4"/>
    <property type="match status" value="2"/>
</dbReference>
<dbReference type="GO" id="GO:0004722">
    <property type="term" value="F:protein serine/threonine phosphatase activity"/>
    <property type="evidence" value="ECO:0007669"/>
    <property type="project" value="UniProtKB-EC"/>
</dbReference>
<dbReference type="PROSITE" id="PS50112">
    <property type="entry name" value="PAS"/>
    <property type="match status" value="2"/>
</dbReference>
<organism evidence="17 18">
    <name type="scientific">Streptomyces thermolilacinus SPC6</name>
    <dbReference type="NCBI Taxonomy" id="1306406"/>
    <lineage>
        <taxon>Bacteria</taxon>
        <taxon>Bacillati</taxon>
        <taxon>Actinomycetota</taxon>
        <taxon>Actinomycetes</taxon>
        <taxon>Kitasatosporales</taxon>
        <taxon>Streptomycetaceae</taxon>
        <taxon>Streptomyces</taxon>
    </lineage>
</organism>
<accession>A0A1D3DZP6</accession>
<dbReference type="SMART" id="SM00091">
    <property type="entry name" value="PAS"/>
    <property type="match status" value="2"/>
</dbReference>
<comment type="function">
    <text evidence="13">Primarily acts as an independent SigF regulator that is sensitive to the osmosensory signal, mediating the cross talk of PknD with the SigF regulon. Possesses both phosphatase and kinase activities. The kinase domain functions as a classic anti-sigma factor-like kinase to phosphorylate the anti-anti-sigma factor domain at the canonical regulatory site, and the phosphatase domain antagonizes this activity.</text>
</comment>
<keyword evidence="9" id="KW-0460">Magnesium</keyword>
<dbReference type="EC" id="3.1.3.16" evidence="1"/>
<evidence type="ECO:0000256" key="3">
    <source>
        <dbReference type="ARBA" id="ARBA00022679"/>
    </source>
</evidence>
<dbReference type="AlphaFoldDB" id="A0A1D3DZP6"/>
<dbReference type="SUPFAM" id="SSF55781">
    <property type="entry name" value="GAF domain-like"/>
    <property type="match status" value="1"/>
</dbReference>
<reference evidence="17 18" key="1">
    <citation type="journal article" date="2013" name="Genome Announc.">
        <title>Genome Sequence of Streptomyces violaceusniger Strain SPC6, a Halotolerant Streptomycete That Exhibits Rapid Growth and Development.</title>
        <authorList>
            <person name="Chen X."/>
            <person name="Zhang B."/>
            <person name="Zhang W."/>
            <person name="Wu X."/>
            <person name="Zhang M."/>
            <person name="Chen T."/>
            <person name="Liu G."/>
            <person name="Dyson P."/>
        </authorList>
    </citation>
    <scope>NUCLEOTIDE SEQUENCE [LARGE SCALE GENOMIC DNA]</scope>
    <source>
        <strain evidence="17 18">SPC6</strain>
    </source>
</reference>
<evidence type="ECO:0000256" key="15">
    <source>
        <dbReference type="ARBA" id="ARBA00081350"/>
    </source>
</evidence>
<dbReference type="NCBIfam" id="TIGR00229">
    <property type="entry name" value="sensory_box"/>
    <property type="match status" value="2"/>
</dbReference>
<dbReference type="STRING" id="1306406.J116_002355"/>
<dbReference type="InterPro" id="IPR000014">
    <property type="entry name" value="PAS"/>
</dbReference>
<comment type="caution">
    <text evidence="17">The sequence shown here is derived from an EMBL/GenBank/DDBJ whole genome shotgun (WGS) entry which is preliminary data.</text>
</comment>
<dbReference type="InterPro" id="IPR001932">
    <property type="entry name" value="PPM-type_phosphatase-like_dom"/>
</dbReference>
<evidence type="ECO:0000256" key="14">
    <source>
        <dbReference type="ARBA" id="ARBA00075117"/>
    </source>
</evidence>
<dbReference type="Gene3D" id="3.30.450.40">
    <property type="match status" value="1"/>
</dbReference>
<sequence>MDILNVAAVVLDDQGRIVLWSPQAEDVFGYTAQEALGRFAARLLVREEHFGLVVDLFAQVMHEGLSWAGVFPVRHKDGGTRLLEFRNMRLRGESGDLYALGLATDQSTLRAVERDVALSTRLVAQSPIGLAVLDTNLRFLSVNPALARLTGVPAEEHTGRTLRETLSFLDVAPVESALRRVLRTGAPLVDQTLVGRAPADPEQDHAWSVSYYRLEAGNGKVLGLAVSVVDITDRHGAATEAARARQRLAMVADASVRVGTSLDLERTARELADLMVPDLADAAAVDVLDAVLRTPGEPGAPGTATARRRLFRPLATAPAGARDGRAGGHAVPYEADDEGLVARCVATGEPYLVRRVAAADLPRLVRGGETPDDLAREGLRSYLVVPLTARGTVLGALTLRRTRAPEPFDEDDLVLARELAGRAAVAVDNARSYQREHDTVLTLQRSLLPHAPEPRPGLDLAHRYAPAGAAGEVGGDWFDVIPLADDKTALVVGDVMGSGVSAATTMGQLRTTTRALADLDLDPAELLRHVDRSTTGLRDSTATCVYGVYDPRRREFRVSNAGHLPPVRVPPDGPPRLVGLPTGVPLGVGGVPFDTTTVALGAGDRLVLYTDGLVEVRSQSIDTRLERLLALLRDTGGRSLDAVCDEVLEAMRDPEVHDDVALLVARVH</sequence>
<evidence type="ECO:0000256" key="1">
    <source>
        <dbReference type="ARBA" id="ARBA00013081"/>
    </source>
</evidence>
<keyword evidence="6" id="KW-0418">Kinase</keyword>
<dbReference type="Pfam" id="PF07228">
    <property type="entry name" value="SpoIIE"/>
    <property type="match status" value="1"/>
</dbReference>
<keyword evidence="10" id="KW-0904">Protein phosphatase</keyword>
<keyword evidence="2" id="KW-0597">Phosphoprotein</keyword>
<dbReference type="SUPFAM" id="SSF55785">
    <property type="entry name" value="PYP-like sensor domain (PAS domain)"/>
    <property type="match status" value="2"/>
</dbReference>
<feature type="domain" description="PAS" evidence="16">
    <location>
        <begin position="1"/>
        <end position="64"/>
    </location>
</feature>
<dbReference type="InterPro" id="IPR052016">
    <property type="entry name" value="Bact_Sigma-Reg"/>
</dbReference>
<dbReference type="GO" id="GO:0016301">
    <property type="term" value="F:kinase activity"/>
    <property type="evidence" value="ECO:0007669"/>
    <property type="project" value="UniProtKB-KW"/>
</dbReference>
<keyword evidence="3" id="KW-0808">Transferase</keyword>
<keyword evidence="5" id="KW-0547">Nucleotide-binding</keyword>
<dbReference type="SMART" id="SM00065">
    <property type="entry name" value="GAF"/>
    <property type="match status" value="1"/>
</dbReference>
<name>A0A1D3DZP6_9ACTN</name>
<dbReference type="PANTHER" id="PTHR43156:SF2">
    <property type="entry name" value="STAGE II SPORULATION PROTEIN E"/>
    <property type="match status" value="1"/>
</dbReference>
<dbReference type="FunFam" id="3.30.450.40:FF:000035">
    <property type="entry name" value="PAS sensor protein"/>
    <property type="match status" value="1"/>
</dbReference>
<dbReference type="GO" id="GO:0005524">
    <property type="term" value="F:ATP binding"/>
    <property type="evidence" value="ECO:0007669"/>
    <property type="project" value="UniProtKB-KW"/>
</dbReference>
<evidence type="ECO:0000256" key="11">
    <source>
        <dbReference type="ARBA" id="ARBA00023211"/>
    </source>
</evidence>
<evidence type="ECO:0000256" key="13">
    <source>
        <dbReference type="ARBA" id="ARBA00056274"/>
    </source>
</evidence>
<dbReference type="eggNOG" id="COG2208">
    <property type="taxonomic scope" value="Bacteria"/>
</dbReference>
<evidence type="ECO:0000256" key="6">
    <source>
        <dbReference type="ARBA" id="ARBA00022777"/>
    </source>
</evidence>
<evidence type="ECO:0000256" key="2">
    <source>
        <dbReference type="ARBA" id="ARBA00022553"/>
    </source>
</evidence>
<dbReference type="EMBL" id="ASHX02000001">
    <property type="protein sequence ID" value="OEJ97797.1"/>
    <property type="molecule type" value="Genomic_DNA"/>
</dbReference>